<reference evidence="2 3" key="1">
    <citation type="submission" date="2023-07" db="EMBL/GenBank/DDBJ databases">
        <title>Sorghum-associated microbial communities from plants grown in Nebraska, USA.</title>
        <authorList>
            <person name="Schachtman D."/>
        </authorList>
    </citation>
    <scope>NUCLEOTIDE SEQUENCE [LARGE SCALE GENOMIC DNA]</scope>
    <source>
        <strain evidence="2 3">CC60</strain>
    </source>
</reference>
<comment type="caution">
    <text evidence="2">The sequence shown here is derived from an EMBL/GenBank/DDBJ whole genome shotgun (WGS) entry which is preliminary data.</text>
</comment>
<organism evidence="2 3">
    <name type="scientific">Luteibacter jiangsuensis</name>
    <dbReference type="NCBI Taxonomy" id="637577"/>
    <lineage>
        <taxon>Bacteria</taxon>
        <taxon>Pseudomonadati</taxon>
        <taxon>Pseudomonadota</taxon>
        <taxon>Gammaproteobacteria</taxon>
        <taxon>Lysobacterales</taxon>
        <taxon>Rhodanobacteraceae</taxon>
        <taxon>Luteibacter</taxon>
    </lineage>
</organism>
<keyword evidence="3" id="KW-1185">Reference proteome</keyword>
<keyword evidence="1" id="KW-1133">Transmembrane helix</keyword>
<name>A0ABT9T252_9GAMM</name>
<keyword evidence="1" id="KW-0472">Membrane</keyword>
<evidence type="ECO:0000256" key="1">
    <source>
        <dbReference type="SAM" id="Phobius"/>
    </source>
</evidence>
<gene>
    <name evidence="2" type="ORF">J2T07_003566</name>
</gene>
<proteinExistence type="predicted"/>
<dbReference type="EMBL" id="JAUSSK010000005">
    <property type="protein sequence ID" value="MDQ0011356.1"/>
    <property type="molecule type" value="Genomic_DNA"/>
</dbReference>
<dbReference type="Proteomes" id="UP001237737">
    <property type="component" value="Unassembled WGS sequence"/>
</dbReference>
<evidence type="ECO:0000313" key="2">
    <source>
        <dbReference type="EMBL" id="MDQ0011356.1"/>
    </source>
</evidence>
<feature type="transmembrane region" description="Helical" evidence="1">
    <location>
        <begin position="7"/>
        <end position="31"/>
    </location>
</feature>
<dbReference type="RefSeq" id="WP_306851753.1">
    <property type="nucleotide sequence ID" value="NZ_JAUSSK010000005.1"/>
</dbReference>
<accession>A0ABT9T252</accession>
<sequence length="350" mass="36526">MNRRLRIGLYAAGGMIVVFVLAAFIATYVVLQPERFTALLQSRARAAGLDLALASPASPTLWPKPALELEGLTLRAEGAGTPMIVASRGKLVLPWRTLTGGGTRISRLEIEGARIDLNAVSAYLDTLPSRPSTAGAILPTIDAGFRVSRGTLTRGNQLFLSNVDIDAGRLANGRPFNLSLAASTAGDSPYTLDLETTPSLAHGVLTLNDLALEVTSKPTFSTTLRGDATWRGGADVGASLAGSMTRTSGTPYDIVLDVTPANQQDPLYIAIKLDGDNDHANLRIPPIAFAEWWGRINAGGSPTLPPLLGTVDAKAVDAGPVHVKGLRIRATPSVPAAAASSANARPSVSP</sequence>
<keyword evidence="1" id="KW-0812">Transmembrane</keyword>
<evidence type="ECO:0000313" key="3">
    <source>
        <dbReference type="Proteomes" id="UP001237737"/>
    </source>
</evidence>
<protein>
    <submittedName>
        <fullName evidence="2">AsmA protein</fullName>
    </submittedName>
</protein>